<sequence>MPPPTAVVPHIPFTEVSTENFGGLYSAILEKVSRSKYVAFDTEFTGHCQRIAKNMEDRYEALAAVVRTHAILSFGMTTIEKTNEKHYVAHNFEFLASNQNPFQVNPSNMKFLAENGLDLNRHFSVGLPYCAGSQSMSRERNLRSLWRQILVTLRKQEAAIIVHNGLLDLMYLYQSFIAELPKKLHTFVMDLVEMFPGGIYDTKHLADDLLNEQKTFLAYLYCKYDRTQKENNTFTIEVQEALIPVAGEVAITDKRKLDDDSITETMALSKSQKRRKRALKQKTTEGKATSRICYAYANRGWCEQGKRCERLHDLDLILDEDQGITREKEIMEEENNTVEVISAAESIIVEKGAIEQEDPKQRRDHAAHFDAYMTAYVFCHIISSLGDATIQSHINRVNLMRLNVPLRITKSQYAKPSPGWIEVRDTLEA</sequence>
<dbReference type="InterPro" id="IPR000571">
    <property type="entry name" value="Znf_CCCH"/>
</dbReference>
<reference evidence="7" key="1">
    <citation type="submission" date="2020-01" db="EMBL/GenBank/DDBJ databases">
        <title>Genome Sequencing of Three Apophysomyces-Like Fungal Strains Confirms a Novel Fungal Genus in the Mucoromycota with divergent Burkholderia-like Endosymbiotic Bacteria.</title>
        <authorList>
            <person name="Stajich J.E."/>
            <person name="Macias A.M."/>
            <person name="Carter-House D."/>
            <person name="Lovett B."/>
            <person name="Kasson L.R."/>
            <person name="Berry K."/>
            <person name="Grigoriev I."/>
            <person name="Chang Y."/>
            <person name="Spatafora J."/>
            <person name="Kasson M.T."/>
        </authorList>
    </citation>
    <scope>NUCLEOTIDE SEQUENCE</scope>
    <source>
        <strain evidence="7">NRRL A-21654</strain>
    </source>
</reference>
<dbReference type="OrthoDB" id="414075at2759"/>
<keyword evidence="2 5" id="KW-0479">Metal-binding</keyword>
<proteinExistence type="inferred from homology"/>
<keyword evidence="3 5" id="KW-0863">Zinc-finger</keyword>
<dbReference type="Pfam" id="PF04857">
    <property type="entry name" value="CAF1"/>
    <property type="match status" value="2"/>
</dbReference>
<dbReference type="InterPro" id="IPR036397">
    <property type="entry name" value="RNaseH_sf"/>
</dbReference>
<dbReference type="InterPro" id="IPR051181">
    <property type="entry name" value="CAF1_poly(A)_ribonucleases"/>
</dbReference>
<protein>
    <submittedName>
        <fullName evidence="7">Target of EGR1, member 1 (Nuclear)</fullName>
    </submittedName>
</protein>
<accession>A0A8H7BUP7</accession>
<dbReference type="SUPFAM" id="SSF53098">
    <property type="entry name" value="Ribonuclease H-like"/>
    <property type="match status" value="1"/>
</dbReference>
<name>A0A8H7BUP7_9FUNG</name>
<dbReference type="PROSITE" id="PS50103">
    <property type="entry name" value="ZF_C3H1"/>
    <property type="match status" value="1"/>
</dbReference>
<comment type="caution">
    <text evidence="7">The sequence shown here is derived from an EMBL/GenBank/DDBJ whole genome shotgun (WGS) entry which is preliminary data.</text>
</comment>
<dbReference type="PANTHER" id="PTHR15092">
    <property type="entry name" value="POLY A -SPECIFIC RIBONUCLEASE/TARGET OF EGR1, MEMBER 1"/>
    <property type="match status" value="1"/>
</dbReference>
<dbReference type="InterPro" id="IPR012337">
    <property type="entry name" value="RNaseH-like_sf"/>
</dbReference>
<dbReference type="InterPro" id="IPR036855">
    <property type="entry name" value="Znf_CCCH_sf"/>
</dbReference>
<evidence type="ECO:0000259" key="6">
    <source>
        <dbReference type="PROSITE" id="PS50103"/>
    </source>
</evidence>
<dbReference type="GO" id="GO:0008270">
    <property type="term" value="F:zinc ion binding"/>
    <property type="evidence" value="ECO:0007669"/>
    <property type="project" value="UniProtKB-KW"/>
</dbReference>
<evidence type="ECO:0000256" key="1">
    <source>
        <dbReference type="ARBA" id="ARBA00008372"/>
    </source>
</evidence>
<dbReference type="AlphaFoldDB" id="A0A8H7BUP7"/>
<dbReference type="InterPro" id="IPR006941">
    <property type="entry name" value="RNase_CAF1"/>
</dbReference>
<dbReference type="GO" id="GO:0000175">
    <property type="term" value="F:3'-5'-RNA exonuclease activity"/>
    <property type="evidence" value="ECO:0007669"/>
    <property type="project" value="TreeGrafter"/>
</dbReference>
<dbReference type="GO" id="GO:0017069">
    <property type="term" value="F:snRNA binding"/>
    <property type="evidence" value="ECO:0007669"/>
    <property type="project" value="TreeGrafter"/>
</dbReference>
<evidence type="ECO:0000256" key="2">
    <source>
        <dbReference type="ARBA" id="ARBA00022723"/>
    </source>
</evidence>
<dbReference type="GO" id="GO:0034472">
    <property type="term" value="P:snRNA 3'-end processing"/>
    <property type="evidence" value="ECO:0007669"/>
    <property type="project" value="TreeGrafter"/>
</dbReference>
<dbReference type="EMBL" id="JABAYA010000013">
    <property type="protein sequence ID" value="KAF7730809.1"/>
    <property type="molecule type" value="Genomic_DNA"/>
</dbReference>
<keyword evidence="8" id="KW-1185">Reference proteome</keyword>
<dbReference type="PANTHER" id="PTHR15092:SF37">
    <property type="entry name" value="TARGET OF EGR1 PROTEIN 1"/>
    <property type="match status" value="1"/>
</dbReference>
<comment type="similarity">
    <text evidence="1">Belongs to the CAF1 family.</text>
</comment>
<evidence type="ECO:0000313" key="8">
    <source>
        <dbReference type="Proteomes" id="UP000605846"/>
    </source>
</evidence>
<keyword evidence="4 5" id="KW-0862">Zinc</keyword>
<dbReference type="GO" id="GO:0015030">
    <property type="term" value="C:Cajal body"/>
    <property type="evidence" value="ECO:0007669"/>
    <property type="project" value="TreeGrafter"/>
</dbReference>
<evidence type="ECO:0000256" key="4">
    <source>
        <dbReference type="ARBA" id="ARBA00022833"/>
    </source>
</evidence>
<evidence type="ECO:0000256" key="5">
    <source>
        <dbReference type="PROSITE-ProRule" id="PRU00723"/>
    </source>
</evidence>
<dbReference type="Proteomes" id="UP000605846">
    <property type="component" value="Unassembled WGS sequence"/>
</dbReference>
<feature type="domain" description="C3H1-type" evidence="6">
    <location>
        <begin position="287"/>
        <end position="315"/>
    </location>
</feature>
<organism evidence="7 8">
    <name type="scientific">Apophysomyces ossiformis</name>
    <dbReference type="NCBI Taxonomy" id="679940"/>
    <lineage>
        <taxon>Eukaryota</taxon>
        <taxon>Fungi</taxon>
        <taxon>Fungi incertae sedis</taxon>
        <taxon>Mucoromycota</taxon>
        <taxon>Mucoromycotina</taxon>
        <taxon>Mucoromycetes</taxon>
        <taxon>Mucorales</taxon>
        <taxon>Mucorineae</taxon>
        <taxon>Mucoraceae</taxon>
        <taxon>Apophysomyces</taxon>
    </lineage>
</organism>
<dbReference type="Gene3D" id="3.30.420.10">
    <property type="entry name" value="Ribonuclease H-like superfamily/Ribonuclease H"/>
    <property type="match status" value="2"/>
</dbReference>
<feature type="zinc finger region" description="C3H1-type" evidence="5">
    <location>
        <begin position="287"/>
        <end position="315"/>
    </location>
</feature>
<dbReference type="SUPFAM" id="SSF90229">
    <property type="entry name" value="CCCH zinc finger"/>
    <property type="match status" value="1"/>
</dbReference>
<evidence type="ECO:0000313" key="7">
    <source>
        <dbReference type="EMBL" id="KAF7730809.1"/>
    </source>
</evidence>
<evidence type="ECO:0000256" key="3">
    <source>
        <dbReference type="ARBA" id="ARBA00022771"/>
    </source>
</evidence>
<gene>
    <name evidence="7" type="primary">TOE1</name>
    <name evidence="7" type="ORF">EC973_001327</name>
</gene>